<name>A0A2U1M463_ARTAN</name>
<comment type="caution">
    <text evidence="6">The sequence shown here is derived from an EMBL/GenBank/DDBJ whole genome shotgun (WGS) entry which is preliminary data.</text>
</comment>
<evidence type="ECO:0000256" key="3">
    <source>
        <dbReference type="ARBA" id="ARBA00023242"/>
    </source>
</evidence>
<proteinExistence type="inferred from homology"/>
<sequence length="521" mass="57266">MDEFVSIRKNSNKRLRTLSGNANATENVSADTITSSSASTKVADEGEPRCSGSKELRDSIRSSIDDRSTQPSSTITKCGGNAFRSVTELSSGGKKLSGLSFDMDKAFKELAAAVPTNISAPAESLDGNTNPAAAKFCSEFHVTGQNIPLDFTLKTGMRVVSSSSVNWFHRLMNCGTFDGNIDTKPLYSWVYPQCSLPNSVITALMSSMKEEGQMDFLSKRQLAWETSFRSLYVMLRKNIANIFYVCTGQFVAMFTSGTGSMEDTGVCNAYISQSTRTLRSLLKEQDVCFTMPLCRSKVEQDTAEDLIELSEIERHSLGMSKRKSSVSDVDNSPESLLAFTGNKNVHGLYDFLLNYRFFLTSLTSYDVPLLYSPVPFENAALSAPEVKCKEVRSIDNLHVQLQESSTTSEPNQGSESTCSIKVRDAYLPPWIIRSVCDTLASNGGDFEASFTTEPMSVGLNVVIEMVCQRYDDKAATTDEGLHEKHSTFGITNTVLSPHLSYAFLNRIKFSDSSYTAHLSPV</sequence>
<dbReference type="AlphaFoldDB" id="A0A2U1M463"/>
<feature type="compositionally biased region" description="Polar residues" evidence="5">
    <location>
        <begin position="19"/>
        <end position="28"/>
    </location>
</feature>
<evidence type="ECO:0000256" key="1">
    <source>
        <dbReference type="ARBA" id="ARBA00004123"/>
    </source>
</evidence>
<reference evidence="6 7" key="1">
    <citation type="journal article" date="2018" name="Mol. Plant">
        <title>The genome of Artemisia annua provides insight into the evolution of Asteraceae family and artemisinin biosynthesis.</title>
        <authorList>
            <person name="Shen Q."/>
            <person name="Zhang L."/>
            <person name="Liao Z."/>
            <person name="Wang S."/>
            <person name="Yan T."/>
            <person name="Shi P."/>
            <person name="Liu M."/>
            <person name="Fu X."/>
            <person name="Pan Q."/>
            <person name="Wang Y."/>
            <person name="Lv Z."/>
            <person name="Lu X."/>
            <person name="Zhang F."/>
            <person name="Jiang W."/>
            <person name="Ma Y."/>
            <person name="Chen M."/>
            <person name="Hao X."/>
            <person name="Li L."/>
            <person name="Tang Y."/>
            <person name="Lv G."/>
            <person name="Zhou Y."/>
            <person name="Sun X."/>
            <person name="Brodelius P.E."/>
            <person name="Rose J.K.C."/>
            <person name="Tang K."/>
        </authorList>
    </citation>
    <scope>NUCLEOTIDE SEQUENCE [LARGE SCALE GENOMIC DNA]</scope>
    <source>
        <strain evidence="7">cv. Huhao1</strain>
        <tissue evidence="6">Leaf</tissue>
    </source>
</reference>
<dbReference type="Proteomes" id="UP000245207">
    <property type="component" value="Unassembled WGS sequence"/>
</dbReference>
<keyword evidence="7" id="KW-1185">Reference proteome</keyword>
<evidence type="ECO:0000256" key="2">
    <source>
        <dbReference type="ARBA" id="ARBA00022473"/>
    </source>
</evidence>
<dbReference type="STRING" id="35608.A0A2U1M463"/>
<gene>
    <name evidence="6" type="ORF">CTI12_AA422670</name>
</gene>
<dbReference type="GO" id="GO:0033260">
    <property type="term" value="P:nuclear DNA replication"/>
    <property type="evidence" value="ECO:0007669"/>
    <property type="project" value="TreeGrafter"/>
</dbReference>
<dbReference type="EMBL" id="PKPP01006586">
    <property type="protein sequence ID" value="PWA56038.1"/>
    <property type="molecule type" value="Genomic_DNA"/>
</dbReference>
<evidence type="ECO:0000313" key="6">
    <source>
        <dbReference type="EMBL" id="PWA56038.1"/>
    </source>
</evidence>
<comment type="similarity">
    <text evidence="4">Belongs to the DONSON family.</text>
</comment>
<protein>
    <submittedName>
        <fullName evidence="6">Donson</fullName>
    </submittedName>
</protein>
<accession>A0A2U1M463</accession>
<evidence type="ECO:0000256" key="5">
    <source>
        <dbReference type="SAM" id="MobiDB-lite"/>
    </source>
</evidence>
<dbReference type="PANTHER" id="PTHR12972:SF0">
    <property type="entry name" value="PROTEIN DOWNSTREAM NEIGHBOR OF SON"/>
    <property type="match status" value="1"/>
</dbReference>
<feature type="compositionally biased region" description="Basic and acidic residues" evidence="5">
    <location>
        <begin position="42"/>
        <end position="68"/>
    </location>
</feature>
<evidence type="ECO:0000256" key="4">
    <source>
        <dbReference type="ARBA" id="ARBA00025806"/>
    </source>
</evidence>
<dbReference type="OrthoDB" id="534063at2759"/>
<dbReference type="GO" id="GO:0005634">
    <property type="term" value="C:nucleus"/>
    <property type="evidence" value="ECO:0007669"/>
    <property type="project" value="UniProtKB-SubCell"/>
</dbReference>
<organism evidence="6 7">
    <name type="scientific">Artemisia annua</name>
    <name type="common">Sweet wormwood</name>
    <dbReference type="NCBI Taxonomy" id="35608"/>
    <lineage>
        <taxon>Eukaryota</taxon>
        <taxon>Viridiplantae</taxon>
        <taxon>Streptophyta</taxon>
        <taxon>Embryophyta</taxon>
        <taxon>Tracheophyta</taxon>
        <taxon>Spermatophyta</taxon>
        <taxon>Magnoliopsida</taxon>
        <taxon>eudicotyledons</taxon>
        <taxon>Gunneridae</taxon>
        <taxon>Pentapetalae</taxon>
        <taxon>asterids</taxon>
        <taxon>campanulids</taxon>
        <taxon>Asterales</taxon>
        <taxon>Asteraceae</taxon>
        <taxon>Asteroideae</taxon>
        <taxon>Anthemideae</taxon>
        <taxon>Artemisiinae</taxon>
        <taxon>Artemisia</taxon>
    </lineage>
</organism>
<comment type="subcellular location">
    <subcellularLocation>
        <location evidence="1">Nucleus</location>
    </subcellularLocation>
</comment>
<feature type="region of interest" description="Disordered" evidence="5">
    <location>
        <begin position="19"/>
        <end position="77"/>
    </location>
</feature>
<dbReference type="PANTHER" id="PTHR12972">
    <property type="entry name" value="DOWNSTREAM NEIGHBOR OF SON"/>
    <property type="match status" value="1"/>
</dbReference>
<keyword evidence="2" id="KW-0217">Developmental protein</keyword>
<keyword evidence="3" id="KW-0539">Nucleus</keyword>
<evidence type="ECO:0000313" key="7">
    <source>
        <dbReference type="Proteomes" id="UP000245207"/>
    </source>
</evidence>
<dbReference type="InterPro" id="IPR024861">
    <property type="entry name" value="Donson"/>
</dbReference>
<feature type="compositionally biased region" description="Low complexity" evidence="5">
    <location>
        <begin position="29"/>
        <end position="40"/>
    </location>
</feature>